<comment type="caution">
    <text evidence="1">The sequence shown here is derived from an EMBL/GenBank/DDBJ whole genome shotgun (WGS) entry which is preliminary data.</text>
</comment>
<protein>
    <submittedName>
        <fullName evidence="1">Uncharacterized protein</fullName>
    </submittedName>
</protein>
<evidence type="ECO:0000313" key="2">
    <source>
        <dbReference type="Proteomes" id="UP001465976"/>
    </source>
</evidence>
<dbReference type="Proteomes" id="UP001465976">
    <property type="component" value="Unassembled WGS sequence"/>
</dbReference>
<name>A0ABR3ENH9_9AGAR</name>
<dbReference type="EMBL" id="JBAHYK010002791">
    <property type="protein sequence ID" value="KAL0564428.1"/>
    <property type="molecule type" value="Genomic_DNA"/>
</dbReference>
<evidence type="ECO:0000313" key="1">
    <source>
        <dbReference type="EMBL" id="KAL0564428.1"/>
    </source>
</evidence>
<feature type="non-terminal residue" evidence="1">
    <location>
        <position position="408"/>
    </location>
</feature>
<keyword evidence="2" id="KW-1185">Reference proteome</keyword>
<reference evidence="1 2" key="1">
    <citation type="submission" date="2024-02" db="EMBL/GenBank/DDBJ databases">
        <title>A draft genome for the cacao thread blight pathogen Marasmius crinis-equi.</title>
        <authorList>
            <person name="Cohen S.P."/>
            <person name="Baruah I.K."/>
            <person name="Amoako-Attah I."/>
            <person name="Bukari Y."/>
            <person name="Meinhardt L.W."/>
            <person name="Bailey B.A."/>
        </authorList>
    </citation>
    <scope>NUCLEOTIDE SEQUENCE [LARGE SCALE GENOMIC DNA]</scope>
    <source>
        <strain evidence="1 2">GH-76</strain>
    </source>
</reference>
<proteinExistence type="predicted"/>
<gene>
    <name evidence="1" type="ORF">V5O48_017618</name>
</gene>
<accession>A0ABR3ENH9</accession>
<organism evidence="1 2">
    <name type="scientific">Marasmius crinis-equi</name>
    <dbReference type="NCBI Taxonomy" id="585013"/>
    <lineage>
        <taxon>Eukaryota</taxon>
        <taxon>Fungi</taxon>
        <taxon>Dikarya</taxon>
        <taxon>Basidiomycota</taxon>
        <taxon>Agaricomycotina</taxon>
        <taxon>Agaricomycetes</taxon>
        <taxon>Agaricomycetidae</taxon>
        <taxon>Agaricales</taxon>
        <taxon>Marasmiineae</taxon>
        <taxon>Marasmiaceae</taxon>
        <taxon>Marasmius</taxon>
    </lineage>
</organism>
<dbReference type="InterPro" id="IPR036115">
    <property type="entry name" value="GCM_dom_sf"/>
</dbReference>
<sequence>MIVLLLPRGVKITLPLHILIALTPPLSLHVKNPLFPLIHFKVAPMLLNRPGNHHGLGRIVILLLPSHIQTVLLPLMVMLATPNPLFDTPAPFHPVIPLTTTVQIQTAQIVTLVSFRTRNFQTRFSWDQFNGNILRELKVEWSYSTTNGRKAAGSSVDADKPSHGLRSYRYCLGVLRCNNKECHIHVRPKVDPKARREQIGKLCQCNKLNGATDFRLELVDCNNIAKIIKWKDGVDYQNGVRHNHPPFHHQKRLTPLQAKAAEDLVKANPTATPAALRSGNTVSGGSLIKISTRFVTEDVARDVVRNIRGPKPVSGDLFVDRLTKIQQDHPRWNIRSHFENGVAVISCQSPWMAERFDESNNGITGFSGSVTDGAHGWFEVFTSILITTSVFSFITHCWVPGLFSYSNG</sequence>
<dbReference type="SUPFAM" id="SSF90073">
    <property type="entry name" value="GCM domain"/>
    <property type="match status" value="1"/>
</dbReference>